<evidence type="ECO:0000313" key="6">
    <source>
        <dbReference type="Proteomes" id="UP000241447"/>
    </source>
</evidence>
<dbReference type="GO" id="GO:0042884">
    <property type="term" value="P:microcin transport"/>
    <property type="evidence" value="ECO:0007669"/>
    <property type="project" value="TreeGrafter"/>
</dbReference>
<evidence type="ECO:0000256" key="1">
    <source>
        <dbReference type="ARBA" id="ARBA00004418"/>
    </source>
</evidence>
<dbReference type="InterPro" id="IPR000914">
    <property type="entry name" value="SBP_5_dom"/>
</dbReference>
<protein>
    <submittedName>
        <fullName evidence="5">ABC transporter substrate-binding protein</fullName>
    </submittedName>
</protein>
<dbReference type="PIRSF" id="PIRSF002741">
    <property type="entry name" value="MppA"/>
    <property type="match status" value="1"/>
</dbReference>
<dbReference type="CDD" id="cd08497">
    <property type="entry name" value="MbnE-like"/>
    <property type="match status" value="1"/>
</dbReference>
<dbReference type="PANTHER" id="PTHR30290:SF64">
    <property type="entry name" value="ABC TRANSPORTER PERIPLASMIC BINDING PROTEIN"/>
    <property type="match status" value="1"/>
</dbReference>
<reference evidence="5 6" key="1">
    <citation type="submission" date="2018-03" db="EMBL/GenBank/DDBJ databases">
        <title>The Complete Genome of Celeribacter baekdonensis strain LH4, a Thiosulfate-Oxidizing Alphaproteobacterium Isolated from Gulf of Mexico Continental Slope Sediments.</title>
        <authorList>
            <person name="Flood B.E."/>
            <person name="Bailey J.V."/>
            <person name="Leprich D."/>
        </authorList>
    </citation>
    <scope>NUCLEOTIDE SEQUENCE [LARGE SCALE GENOMIC DNA]</scope>
    <source>
        <strain evidence="5 6">LH4</strain>
    </source>
</reference>
<dbReference type="GO" id="GO:1904680">
    <property type="term" value="F:peptide transmembrane transporter activity"/>
    <property type="evidence" value="ECO:0007669"/>
    <property type="project" value="TreeGrafter"/>
</dbReference>
<evidence type="ECO:0000256" key="3">
    <source>
        <dbReference type="ARBA" id="ARBA00022729"/>
    </source>
</evidence>
<dbReference type="GO" id="GO:0015833">
    <property type="term" value="P:peptide transport"/>
    <property type="evidence" value="ECO:0007669"/>
    <property type="project" value="TreeGrafter"/>
</dbReference>
<dbReference type="GO" id="GO:0030288">
    <property type="term" value="C:outer membrane-bounded periplasmic space"/>
    <property type="evidence" value="ECO:0007669"/>
    <property type="project" value="TreeGrafter"/>
</dbReference>
<evidence type="ECO:0000313" key="5">
    <source>
        <dbReference type="EMBL" id="AVW93534.1"/>
    </source>
</evidence>
<proteinExistence type="inferred from homology"/>
<dbReference type="EMBL" id="CP028475">
    <property type="protein sequence ID" value="AVW93534.1"/>
    <property type="molecule type" value="Genomic_DNA"/>
</dbReference>
<evidence type="ECO:0000259" key="4">
    <source>
        <dbReference type="Pfam" id="PF00496"/>
    </source>
</evidence>
<dbReference type="Pfam" id="PF00496">
    <property type="entry name" value="SBP_bac_5"/>
    <property type="match status" value="1"/>
</dbReference>
<dbReference type="GO" id="GO:0043190">
    <property type="term" value="C:ATP-binding cassette (ABC) transporter complex"/>
    <property type="evidence" value="ECO:0007669"/>
    <property type="project" value="InterPro"/>
</dbReference>
<name>A0A2R4M8M0_9RHOB</name>
<comment type="similarity">
    <text evidence="2">Belongs to the bacterial solute-binding protein 5 family.</text>
</comment>
<feature type="domain" description="Solute-binding protein family 5" evidence="4">
    <location>
        <begin position="154"/>
        <end position="546"/>
    </location>
</feature>
<dbReference type="Proteomes" id="UP000241447">
    <property type="component" value="Chromosome"/>
</dbReference>
<keyword evidence="3" id="KW-0732">Signal</keyword>
<accession>A0A2R4M8M0</accession>
<dbReference type="OrthoDB" id="9803988at2"/>
<dbReference type="Gene3D" id="3.10.105.10">
    <property type="entry name" value="Dipeptide-binding Protein, Domain 3"/>
    <property type="match status" value="1"/>
</dbReference>
<evidence type="ECO:0000256" key="2">
    <source>
        <dbReference type="ARBA" id="ARBA00005695"/>
    </source>
</evidence>
<dbReference type="AlphaFoldDB" id="A0A2R4M8M0"/>
<dbReference type="SUPFAM" id="SSF53850">
    <property type="entry name" value="Periplasmic binding protein-like II"/>
    <property type="match status" value="1"/>
</dbReference>
<sequence>MCCNLHVGVSTHYRRTEQDAPPNGASTTLSEVPYVRTPRFSHRFPDLGPVGAFGGAAKAEDTITRTWFTDWDTVKYSEPFDHLDYVNPDAPKGGDIVLGTVGTFDSMNPFSTLSGTPAALSSTPYERLMDGTADEFTGAQYCLLCETLEYPESQEWVIFHLRKDVTFSDGTPMTAEDVVFTHNKFINEATPSWRAGVSAMIAKVEALDPYTVKFTFQPDIPRKGLIGQAGSTLVMQKAWFDAHDAKLDEKRFDVSPGTGAYMLDSYDAGQWVKYKRNPDYWGIKHPLKVGRENFDTIKVIYFGDTIAAFEAFKSGEITFRQETSSLNWATGYDFPALEKGWVIKATLHDGSLPGAAGFLFNLRRDKFQDRNVRLALGLMYNFTWTNDTLQYGLFKQRESFWETPQLKATGLPEGKELAYLDEVRDMVPPEIFTEEAFLPHTSGERSLDRRNLRKALALLEKAGYVPGDDGKLRNAKGETLDVEFLHYNPAWDRIINPYIENLVALGVNASYNRVDANQYQARTQSFDYDMIYSGYANGFEEGSSFDQKYGSDNVNDVFNPAGLSDPAIDYLGKRLLEVESYDDMAAVVRAADRIMRYDYFIVPAHMNDAFWVAYYNMYEHPSEDKMPPLDLGYLDFWWVNADKEQALKAAGALK</sequence>
<dbReference type="PANTHER" id="PTHR30290">
    <property type="entry name" value="PERIPLASMIC BINDING COMPONENT OF ABC TRANSPORTER"/>
    <property type="match status" value="1"/>
</dbReference>
<comment type="subcellular location">
    <subcellularLocation>
        <location evidence="1">Periplasm</location>
    </subcellularLocation>
</comment>
<organism evidence="5 6">
    <name type="scientific">Celeribacter baekdonensis</name>
    <dbReference type="NCBI Taxonomy" id="875171"/>
    <lineage>
        <taxon>Bacteria</taxon>
        <taxon>Pseudomonadati</taxon>
        <taxon>Pseudomonadota</taxon>
        <taxon>Alphaproteobacteria</taxon>
        <taxon>Rhodobacterales</taxon>
        <taxon>Roseobacteraceae</taxon>
        <taxon>Celeribacter</taxon>
    </lineage>
</organism>
<gene>
    <name evidence="5" type="ORF">DA792_18970</name>
</gene>
<dbReference type="Gene3D" id="3.40.190.10">
    <property type="entry name" value="Periplasmic binding protein-like II"/>
    <property type="match status" value="1"/>
</dbReference>
<dbReference type="InterPro" id="IPR039424">
    <property type="entry name" value="SBP_5"/>
</dbReference>
<dbReference type="InterPro" id="IPR030678">
    <property type="entry name" value="Peptide/Ni-bd"/>
</dbReference>
<dbReference type="KEGG" id="cbak:DA792_18970"/>